<gene>
    <name evidence="1" type="ORF">NIOZUU157_00242</name>
</gene>
<sequence length="223" mass="25824">MATIAEVVSRVRESIKAESQDAFITDRYLYSLIIKYGQLLMRRQDHTNKLKKFNSVWQSLPVVELIEVDKVEAECAGIQSGCTIMRTKEKLPTFMEGYWGPLIRTVSSIDTSIEVQPTNPGTYTSMTKTTSHKYNKTKYFWWLNDYIYVPNVMWDAIKIEGVFEGDISAWNCDTTDDCTPRYLQQIFIPEFLYAEIETQVINQLMNTAKVPTEDSDNKLNINR</sequence>
<reference evidence="1" key="1">
    <citation type="submission" date="2020-08" db="EMBL/GenBank/DDBJ databases">
        <title>Bridging the membrane lipid divide: bacteria of the FCB group superphylum have the potential to synthesize archaeal ether lipids.</title>
        <authorList>
            <person name="Villanueva L."/>
            <person name="von Meijenfeldt F.A.B."/>
            <person name="Westbye A.B."/>
            <person name="Yadav S."/>
            <person name="Hopmans E.C."/>
            <person name="Dutilh B.E."/>
            <person name="Sinninghe Damste J.S."/>
        </authorList>
    </citation>
    <scope>NUCLEOTIDE SEQUENCE</scope>
    <source>
        <strain evidence="1">NIOZ-UU157</strain>
    </source>
</reference>
<protein>
    <submittedName>
        <fullName evidence="1">Uncharacterized protein</fullName>
    </submittedName>
</protein>
<proteinExistence type="predicted"/>
<dbReference type="Pfam" id="PF25702">
    <property type="entry name" value="CrAss_Ring_2"/>
    <property type="match status" value="1"/>
</dbReference>
<accession>A0A7S9SU27</accession>
<dbReference type="InterPro" id="IPR057878">
    <property type="entry name" value="CrAss_Ring_2"/>
</dbReference>
<organism evidence="1">
    <name type="scientific">Virus NIOZ-UU157</name>
    <dbReference type="NCBI Taxonomy" id="2763269"/>
    <lineage>
        <taxon>Viruses</taxon>
    </lineage>
</organism>
<dbReference type="EMBL" id="MW030558">
    <property type="protein sequence ID" value="QPI16352.1"/>
    <property type="molecule type" value="Genomic_DNA"/>
</dbReference>
<evidence type="ECO:0000313" key="1">
    <source>
        <dbReference type="EMBL" id="QPI16352.1"/>
    </source>
</evidence>
<name>A0A7S9SU27_9VIRU</name>